<dbReference type="GO" id="GO:0016020">
    <property type="term" value="C:membrane"/>
    <property type="evidence" value="ECO:0007669"/>
    <property type="project" value="UniProtKB-SubCell"/>
</dbReference>
<evidence type="ECO:0000256" key="7">
    <source>
        <dbReference type="ARBA" id="ARBA00022989"/>
    </source>
</evidence>
<protein>
    <submittedName>
        <fullName evidence="14">Beta-1,3-galactosyl-O-glycosyl-glycoprotein beta-1,6-N-acetylglucosaminyltransferase 3</fullName>
    </submittedName>
</protein>
<evidence type="ECO:0000256" key="2">
    <source>
        <dbReference type="ARBA" id="ARBA00004922"/>
    </source>
</evidence>
<keyword evidence="5 11" id="KW-0812">Transmembrane</keyword>
<evidence type="ECO:0000256" key="4">
    <source>
        <dbReference type="ARBA" id="ARBA00022679"/>
    </source>
</evidence>
<evidence type="ECO:0000256" key="8">
    <source>
        <dbReference type="ARBA" id="ARBA00023136"/>
    </source>
</evidence>
<evidence type="ECO:0000313" key="12">
    <source>
        <dbReference type="EMBL" id="VDP58393.1"/>
    </source>
</evidence>
<gene>
    <name evidence="12" type="ORF">SCUD_LOCUS15103</name>
</gene>
<evidence type="ECO:0000256" key="3">
    <source>
        <dbReference type="ARBA" id="ARBA00022676"/>
    </source>
</evidence>
<name>A0A183KJ97_9TREM</name>
<reference evidence="12 13" key="2">
    <citation type="submission" date="2018-11" db="EMBL/GenBank/DDBJ databases">
        <authorList>
            <consortium name="Pathogen Informatics"/>
        </authorList>
    </citation>
    <scope>NUCLEOTIDE SEQUENCE [LARGE SCALE GENOMIC DNA]</scope>
    <source>
        <strain evidence="12">Dakar</strain>
        <strain evidence="13">Dakar, Senegal</strain>
    </source>
</reference>
<dbReference type="Proteomes" id="UP000279833">
    <property type="component" value="Unassembled WGS sequence"/>
</dbReference>
<sequence length="431" mass="51374">MSPLNTIYRRLFIKKLYYICLFILFIIILFNKTINNKINELSILYNYSLTYQNLDMNLTNICESFLNIEPNQLVARQYENYSTKQHLLYSWKSMNDCKLFRKSFQYLLWINKEELNYPIAFAFTVYENIDRIARLLRLLYRPYNLYCIHVDRNTSNEFYQSIVDLAKCFGNNIEIIKRSHSVSVKWGYFSVLDSFLKCTQIMLNNTKIQWKYVMNINGKELPLRTNWELIKALKALNGANIIGCTTKNGPKKRIPRRKPSFNVTWIKGSFLVALRKEFVRYVHTNSNSIELLNILREEQHLMKIPDEMFFSTLAYNPQLFAPGACKEFYPPNENDNQSTFVSRFVIWKPKRCATGKRYHTICMLGVQHLYNLTKRQEFFANKFHNGFYDAAYDCLEYWILKKMKNERLTGRLDPTFNPQFYADLHCSKNHI</sequence>
<keyword evidence="6" id="KW-0735">Signal-anchor</keyword>
<reference evidence="14" key="1">
    <citation type="submission" date="2016-06" db="UniProtKB">
        <authorList>
            <consortium name="WormBaseParasite"/>
        </authorList>
    </citation>
    <scope>IDENTIFICATION</scope>
</reference>
<evidence type="ECO:0000256" key="6">
    <source>
        <dbReference type="ARBA" id="ARBA00022968"/>
    </source>
</evidence>
<dbReference type="AlphaFoldDB" id="A0A183KJ97"/>
<dbReference type="InterPro" id="IPR003406">
    <property type="entry name" value="Glyco_trans_14"/>
</dbReference>
<evidence type="ECO:0000256" key="1">
    <source>
        <dbReference type="ARBA" id="ARBA00004606"/>
    </source>
</evidence>
<dbReference type="PANTHER" id="PTHR19297">
    <property type="entry name" value="GLYCOSYLTRANSFERASE 14 FAMILY MEMBER"/>
    <property type="match status" value="1"/>
</dbReference>
<evidence type="ECO:0000313" key="13">
    <source>
        <dbReference type="Proteomes" id="UP000279833"/>
    </source>
</evidence>
<evidence type="ECO:0000256" key="9">
    <source>
        <dbReference type="ARBA" id="ARBA00023180"/>
    </source>
</evidence>
<keyword evidence="7 11" id="KW-1133">Transmembrane helix</keyword>
<proteinExistence type="inferred from homology"/>
<organism evidence="14">
    <name type="scientific">Schistosoma curassoni</name>
    <dbReference type="NCBI Taxonomy" id="6186"/>
    <lineage>
        <taxon>Eukaryota</taxon>
        <taxon>Metazoa</taxon>
        <taxon>Spiralia</taxon>
        <taxon>Lophotrochozoa</taxon>
        <taxon>Platyhelminthes</taxon>
        <taxon>Trematoda</taxon>
        <taxon>Digenea</taxon>
        <taxon>Strigeidida</taxon>
        <taxon>Schistosomatoidea</taxon>
        <taxon>Schistosomatidae</taxon>
        <taxon>Schistosoma</taxon>
    </lineage>
</organism>
<evidence type="ECO:0000256" key="11">
    <source>
        <dbReference type="SAM" id="Phobius"/>
    </source>
</evidence>
<keyword evidence="13" id="KW-1185">Reference proteome</keyword>
<evidence type="ECO:0000256" key="10">
    <source>
        <dbReference type="ARBA" id="ARBA00038150"/>
    </source>
</evidence>
<comment type="pathway">
    <text evidence="2">Protein modification; protein glycosylation.</text>
</comment>
<dbReference type="Pfam" id="PF02485">
    <property type="entry name" value="Branch"/>
    <property type="match status" value="1"/>
</dbReference>
<dbReference type="GO" id="GO:0008375">
    <property type="term" value="F:acetylglucosaminyltransferase activity"/>
    <property type="evidence" value="ECO:0007669"/>
    <property type="project" value="TreeGrafter"/>
</dbReference>
<dbReference type="STRING" id="6186.A0A183KJ97"/>
<dbReference type="EMBL" id="UZAK01037303">
    <property type="protein sequence ID" value="VDP58393.1"/>
    <property type="molecule type" value="Genomic_DNA"/>
</dbReference>
<comment type="subcellular location">
    <subcellularLocation>
        <location evidence="1">Membrane</location>
        <topology evidence="1">Single-pass type II membrane protein</topology>
    </subcellularLocation>
</comment>
<accession>A0A183KJ97</accession>
<evidence type="ECO:0000256" key="5">
    <source>
        <dbReference type="ARBA" id="ARBA00022692"/>
    </source>
</evidence>
<feature type="transmembrane region" description="Helical" evidence="11">
    <location>
        <begin position="12"/>
        <end position="30"/>
    </location>
</feature>
<keyword evidence="4" id="KW-0808">Transferase</keyword>
<dbReference type="WBParaSite" id="SCUD_0001510601-mRNA-1">
    <property type="protein sequence ID" value="SCUD_0001510601-mRNA-1"/>
    <property type="gene ID" value="SCUD_0001510601"/>
</dbReference>
<keyword evidence="8 11" id="KW-0472">Membrane</keyword>
<dbReference type="PANTHER" id="PTHR19297:SF191">
    <property type="entry name" value="PROTEIN XYLOSYLTRANSFERASE"/>
    <property type="match status" value="1"/>
</dbReference>
<keyword evidence="3" id="KW-0328">Glycosyltransferase</keyword>
<evidence type="ECO:0000313" key="14">
    <source>
        <dbReference type="WBParaSite" id="SCUD_0001510601-mRNA-1"/>
    </source>
</evidence>
<comment type="similarity">
    <text evidence="10">Belongs to the glycosyltransferase 14 family.</text>
</comment>
<keyword evidence="9" id="KW-0325">Glycoprotein</keyword>